<dbReference type="Proteomes" id="UP000295192">
    <property type="component" value="Unassembled WGS sequence"/>
</dbReference>
<name>A0A484BIR5_DRONA</name>
<reference evidence="1 2" key="1">
    <citation type="journal article" date="2019" name="J. Hered.">
        <title>An Improved Genome Assembly for Drosophila navojoa, the Basal Species in the mojavensis Cluster.</title>
        <authorList>
            <person name="Vanderlinde T."/>
            <person name="Dupim E.G."/>
            <person name="Nazario-Yepiz N.O."/>
            <person name="Carvalho A.B."/>
        </authorList>
    </citation>
    <scope>NUCLEOTIDE SEQUENCE [LARGE SCALE GENOMIC DNA]</scope>
    <source>
        <strain evidence="1">Navoj_Jal97</strain>
        <tissue evidence="1">Whole organism</tissue>
    </source>
</reference>
<protein>
    <submittedName>
        <fullName evidence="1">Uncharacterized protein</fullName>
    </submittedName>
</protein>
<dbReference type="AlphaFoldDB" id="A0A484BIR5"/>
<dbReference type="OrthoDB" id="7868229at2759"/>
<accession>A0A484BIR5</accession>
<comment type="caution">
    <text evidence="1">The sequence shown here is derived from an EMBL/GenBank/DDBJ whole genome shotgun (WGS) entry which is preliminary data.</text>
</comment>
<proteinExistence type="predicted"/>
<dbReference type="OMA" id="WTHSHSI"/>
<sequence length="85" mass="9439">MLRNEFQFCSAHYPNALNMYKLLVLLSLCVAIAYAAPGLLHATPILGSSSYLGWPGQTLQTVQVVRPIWPTHSIVRPIGRGYGWL</sequence>
<evidence type="ECO:0000313" key="1">
    <source>
        <dbReference type="EMBL" id="TDG48112.1"/>
    </source>
</evidence>
<dbReference type="EMBL" id="LSRL02000036">
    <property type="protein sequence ID" value="TDG48112.1"/>
    <property type="molecule type" value="Genomic_DNA"/>
</dbReference>
<keyword evidence="2" id="KW-1185">Reference proteome</keyword>
<evidence type="ECO:0000313" key="2">
    <source>
        <dbReference type="Proteomes" id="UP000295192"/>
    </source>
</evidence>
<organism evidence="1 2">
    <name type="scientific">Drosophila navojoa</name>
    <name type="common">Fruit fly</name>
    <dbReference type="NCBI Taxonomy" id="7232"/>
    <lineage>
        <taxon>Eukaryota</taxon>
        <taxon>Metazoa</taxon>
        <taxon>Ecdysozoa</taxon>
        <taxon>Arthropoda</taxon>
        <taxon>Hexapoda</taxon>
        <taxon>Insecta</taxon>
        <taxon>Pterygota</taxon>
        <taxon>Neoptera</taxon>
        <taxon>Endopterygota</taxon>
        <taxon>Diptera</taxon>
        <taxon>Brachycera</taxon>
        <taxon>Muscomorpha</taxon>
        <taxon>Ephydroidea</taxon>
        <taxon>Drosophilidae</taxon>
        <taxon>Drosophila</taxon>
    </lineage>
</organism>
<gene>
    <name evidence="1" type="ORF">AWZ03_005529</name>
</gene>